<feature type="compositionally biased region" description="Pro residues" evidence="1">
    <location>
        <begin position="62"/>
        <end position="84"/>
    </location>
</feature>
<dbReference type="AlphaFoldDB" id="A0A1T4XQJ4"/>
<feature type="transmembrane region" description="Helical" evidence="2">
    <location>
        <begin position="246"/>
        <end position="269"/>
    </location>
</feature>
<feature type="compositionally biased region" description="Low complexity" evidence="1">
    <location>
        <begin position="46"/>
        <end position="61"/>
    </location>
</feature>
<gene>
    <name evidence="4" type="ORF">SAMN02745704_02331</name>
</gene>
<evidence type="ECO:0000259" key="3">
    <source>
        <dbReference type="Pfam" id="PF13717"/>
    </source>
</evidence>
<proteinExistence type="predicted"/>
<feature type="domain" description="Zinc finger/thioredoxin putative" evidence="3">
    <location>
        <begin position="1"/>
        <end position="36"/>
    </location>
</feature>
<dbReference type="Pfam" id="PF13717">
    <property type="entry name" value="Zn_ribbon_4"/>
    <property type="match status" value="1"/>
</dbReference>
<dbReference type="NCBIfam" id="TIGR02098">
    <property type="entry name" value="MJ0042_CXXC"/>
    <property type="match status" value="1"/>
</dbReference>
<keyword evidence="5" id="KW-1185">Reference proteome</keyword>
<dbReference type="InterPro" id="IPR021834">
    <property type="entry name" value="DUF3426"/>
</dbReference>
<dbReference type="Proteomes" id="UP000190027">
    <property type="component" value="Unassembled WGS sequence"/>
</dbReference>
<accession>A0A1T4XQJ4</accession>
<evidence type="ECO:0000313" key="5">
    <source>
        <dbReference type="Proteomes" id="UP000190027"/>
    </source>
</evidence>
<keyword evidence="2" id="KW-0812">Transmembrane</keyword>
<dbReference type="EMBL" id="FUYC01000014">
    <property type="protein sequence ID" value="SKA91408.1"/>
    <property type="molecule type" value="Genomic_DNA"/>
</dbReference>
<dbReference type="RefSeq" id="WP_234990724.1">
    <property type="nucleotide sequence ID" value="NZ_FUYC01000014.1"/>
</dbReference>
<sequence length="440" mass="47638">MIVACPSCETKYNLPDDKIPAKGLKVKCAKCEHVFRVPAPTPEAPAPAAATPGKSAESPASAPVPPAPNPPADTAPEPEQPPTRPDTAADAAPDFDKAFEEAVADETTDTAPAFDAEDELDNDLSAPEPDLSDDLLGDLDSSLDQELGDDLDAKDDDLFGGFGEEENQDDDPLGGGFDLDSLDEKPAQDSDDDGFDLAEHDLDEGQDELDADQEENEDGEDLFQSLSGEDLDLEPEPRRGGLGKALLYLLLLLLLGAGGAIVTYNFGLWSLPGSMQSTGIQLGFELPFKVPFVLGPDEPEQPKPGELPAERIKNIQPVDFRQYVISNENAGPLFVVEGKAQNKFTEPKERIKVLVTLFDEQGNVLASQEQMCGNTLSLLQLQVQTRDEIVESLNSSAGIYANNSFIKPEQTTPFMVVFFDPPRDVKEYQIEIVDARNPKR</sequence>
<organism evidence="4 5">
    <name type="scientific">Paucidesulfovibrio gracilis DSM 16080</name>
    <dbReference type="NCBI Taxonomy" id="1121449"/>
    <lineage>
        <taxon>Bacteria</taxon>
        <taxon>Pseudomonadati</taxon>
        <taxon>Thermodesulfobacteriota</taxon>
        <taxon>Desulfovibrionia</taxon>
        <taxon>Desulfovibrionales</taxon>
        <taxon>Desulfovibrionaceae</taxon>
        <taxon>Paucidesulfovibrio</taxon>
    </lineage>
</organism>
<feature type="region of interest" description="Disordered" evidence="1">
    <location>
        <begin position="37"/>
        <end position="199"/>
    </location>
</feature>
<keyword evidence="2" id="KW-0472">Membrane</keyword>
<evidence type="ECO:0000313" key="4">
    <source>
        <dbReference type="EMBL" id="SKA91408.1"/>
    </source>
</evidence>
<protein>
    <submittedName>
        <fullName evidence="4">MJ0042 family finger-like domain-containing protein</fullName>
    </submittedName>
</protein>
<name>A0A1T4XQJ4_9BACT</name>
<feature type="compositionally biased region" description="Acidic residues" evidence="1">
    <location>
        <begin position="163"/>
        <end position="172"/>
    </location>
</feature>
<dbReference type="Pfam" id="PF11906">
    <property type="entry name" value="DUF3426"/>
    <property type="match status" value="1"/>
</dbReference>
<feature type="compositionally biased region" description="Acidic residues" evidence="1">
    <location>
        <begin position="189"/>
        <end position="199"/>
    </location>
</feature>
<dbReference type="InterPro" id="IPR011723">
    <property type="entry name" value="Znf/thioredoxin_put"/>
</dbReference>
<evidence type="ECO:0000256" key="1">
    <source>
        <dbReference type="SAM" id="MobiDB-lite"/>
    </source>
</evidence>
<keyword evidence="2" id="KW-1133">Transmembrane helix</keyword>
<evidence type="ECO:0000256" key="2">
    <source>
        <dbReference type="SAM" id="Phobius"/>
    </source>
</evidence>
<feature type="compositionally biased region" description="Acidic residues" evidence="1">
    <location>
        <begin position="130"/>
        <end position="155"/>
    </location>
</feature>
<dbReference type="STRING" id="1121449.SAMN02745704_02331"/>
<reference evidence="4 5" key="1">
    <citation type="submission" date="2017-02" db="EMBL/GenBank/DDBJ databases">
        <authorList>
            <person name="Peterson S.W."/>
        </authorList>
    </citation>
    <scope>NUCLEOTIDE SEQUENCE [LARGE SCALE GENOMIC DNA]</scope>
    <source>
        <strain evidence="4 5">DSM 16080</strain>
    </source>
</reference>